<dbReference type="Gene3D" id="2.30.40.10">
    <property type="entry name" value="Urease, subunit C, domain 1"/>
    <property type="match status" value="1"/>
</dbReference>
<dbReference type="InterPro" id="IPR051781">
    <property type="entry name" value="Metallo-dep_Hydrolase"/>
</dbReference>
<keyword evidence="4" id="KW-1185">Reference proteome</keyword>
<dbReference type="PANTHER" id="PTHR43135:SF3">
    <property type="entry name" value="ALPHA-D-RIBOSE 1-METHYLPHOSPHONATE 5-TRIPHOSPHATE DIPHOSPHATASE"/>
    <property type="match status" value="1"/>
</dbReference>
<dbReference type="Proteomes" id="UP001302349">
    <property type="component" value="Chromosome"/>
</dbReference>
<feature type="chain" id="PRO_5047471082" evidence="1">
    <location>
        <begin position="24"/>
        <end position="425"/>
    </location>
</feature>
<dbReference type="EMBL" id="CP136051">
    <property type="protein sequence ID" value="WOK08252.1"/>
    <property type="molecule type" value="Genomic_DNA"/>
</dbReference>
<name>A0ABZ0IT98_9BACT</name>
<evidence type="ECO:0000313" key="3">
    <source>
        <dbReference type="EMBL" id="WOK08252.1"/>
    </source>
</evidence>
<organism evidence="3 4">
    <name type="scientific">Imperialibacter roseus</name>
    <dbReference type="NCBI Taxonomy" id="1324217"/>
    <lineage>
        <taxon>Bacteria</taxon>
        <taxon>Pseudomonadati</taxon>
        <taxon>Bacteroidota</taxon>
        <taxon>Cytophagia</taxon>
        <taxon>Cytophagales</taxon>
        <taxon>Flammeovirgaceae</taxon>
        <taxon>Imperialibacter</taxon>
    </lineage>
</organism>
<feature type="signal peptide" evidence="1">
    <location>
        <begin position="1"/>
        <end position="23"/>
    </location>
</feature>
<proteinExistence type="predicted"/>
<evidence type="ECO:0000256" key="1">
    <source>
        <dbReference type="SAM" id="SignalP"/>
    </source>
</evidence>
<dbReference type="SUPFAM" id="SSF51338">
    <property type="entry name" value="Composite domain of metallo-dependent hydrolases"/>
    <property type="match status" value="1"/>
</dbReference>
<dbReference type="RefSeq" id="WP_317490897.1">
    <property type="nucleotide sequence ID" value="NZ_CP136051.1"/>
</dbReference>
<dbReference type="PROSITE" id="PS51257">
    <property type="entry name" value="PROKAR_LIPOPROTEIN"/>
    <property type="match status" value="1"/>
</dbReference>
<dbReference type="Pfam" id="PF01979">
    <property type="entry name" value="Amidohydro_1"/>
    <property type="match status" value="1"/>
</dbReference>
<evidence type="ECO:0000313" key="4">
    <source>
        <dbReference type="Proteomes" id="UP001302349"/>
    </source>
</evidence>
<dbReference type="Gene3D" id="3.20.20.140">
    <property type="entry name" value="Metal-dependent hydrolases"/>
    <property type="match status" value="1"/>
</dbReference>
<accession>A0ABZ0IT98</accession>
<dbReference type="InterPro" id="IPR011059">
    <property type="entry name" value="Metal-dep_hydrolase_composite"/>
</dbReference>
<dbReference type="SUPFAM" id="SSF51556">
    <property type="entry name" value="Metallo-dependent hydrolases"/>
    <property type="match status" value="1"/>
</dbReference>
<evidence type="ECO:0000259" key="2">
    <source>
        <dbReference type="Pfam" id="PF01979"/>
    </source>
</evidence>
<reference evidence="3 4" key="1">
    <citation type="journal article" date="2023" name="Microbiol. Resour. Announc.">
        <title>Complete Genome Sequence of Imperialibacter roseus strain P4T.</title>
        <authorList>
            <person name="Tizabi D.R."/>
            <person name="Bachvaroff T."/>
            <person name="Hill R.T."/>
        </authorList>
    </citation>
    <scope>NUCLEOTIDE SEQUENCE [LARGE SCALE GENOMIC DNA]</scope>
    <source>
        <strain evidence="3 4">P4T</strain>
    </source>
</reference>
<dbReference type="InterPro" id="IPR006680">
    <property type="entry name" value="Amidohydro-rel"/>
</dbReference>
<keyword evidence="1" id="KW-0732">Signal</keyword>
<dbReference type="InterPro" id="IPR032466">
    <property type="entry name" value="Metal_Hydrolase"/>
</dbReference>
<sequence>MKTRLCLVLALMGFISCSTPQQTDNKVYTAFTGATIIDGTGAAPIQNGVLLVADGRIAAMGTKNEVTLPDNITVNDLSGKTIIPGLINAHGHVGDVKGIEGGHYSKQNVIDNLSLFARYGVTTVVSLGADKGEAVALRAVADTTATQRARLYMAGEVISGNTPEEAVAVVDQNDAMGVDFMKIRVDDNLGSSAKMTEEVYQAVINRSHELGYKIATHMYYLDDAKKLLRAGSDFLAHSVRDLPVDDELIGLLREKKVCYCPTLTRELSTYVYEDTAAFFSDPFFLRTYNTSVVEPLLDPARQAQIRNNPSAQTYKQQLPTAMANLKTLSDNGVTIAFGTDSGIPTRFIGYFEHLEMAMMADAGLSPMQIIVSATSDAAKCLDLKDVGKLVTGYWADFVVLDANPLEDIKNSKSISGVWIAGEEVK</sequence>
<feature type="domain" description="Amidohydrolase-related" evidence="2">
    <location>
        <begin position="81"/>
        <end position="424"/>
    </location>
</feature>
<protein>
    <submittedName>
        <fullName evidence="3">Amidohydrolase family protein</fullName>
    </submittedName>
</protein>
<dbReference type="PANTHER" id="PTHR43135">
    <property type="entry name" value="ALPHA-D-RIBOSE 1-METHYLPHOSPHONATE 5-TRIPHOSPHATE DIPHOSPHATASE"/>
    <property type="match status" value="1"/>
</dbReference>
<gene>
    <name evidence="3" type="ORF">RT717_06330</name>
</gene>